<sequence>MTFPKVSGPELGTLALHKVERGETAKTRTATGAKRIKEEVLSDHEPSMAAIPELEHLGLSDDEDVYVPAAIPNPYTSEAESQAEDDDDDDGNESDGALRALVARAKQARAEPSKWDADAKRARWNEKYGDMDVEEAVAAMSKKWRSTAYEHFHPPKIVTDNRGDVFCRFICKSDRAVYLDRIIHEDSTSNLIRHIRACSSSSGTASEAQALTAFAAGSTYTESKFRYHLVMWVTTRHRPFSIVEDPEFRALLRMLYGRVDIPSRITVTRDMHLILEDARTHLTGRLRSLPGKIHLCVDGWTSPNFMSFLGVTAHWVSGATLQHVTLDFIKLNKAHTGAYLGAKLIKSLKSYGIEKKIMAVTCDNAANNKTMLKEMHILVPEFRGNETRVRCFGHVLNLVVKAILSQFTARAVKKAGKQTTNDFDRVLKDLGRNSDDEEGQFSSDEDEDEGADGGESGDETDEARDAADALEIAQLDEEQEDIELTAEETRSAKAALEKIMKLASKVFCSPHARSELAKLAKAKNLKCETLVRPVRTRWNTVTCVLGRAIDLSPVLEPLCDMHQFNKDPKRGLRLRRFIVLENEWDVLKDLHRLLDPFLFATNQISSNRHALIQDVIPFIDVLTEHVEKFKADTSVSRVVRAAAARGRIILDRYYSRTDEVAIYRVAMMLHPAYKDAYFNEHNWLPEWITESHRLIRKEWQAYKPSPAPPQGLPPPVAPPARPGHLSAARSTRALFKPIAARAAASAKDALEEYLALPVIETVEDPIAYWDSVLRSSNGNPGAAALARMALDFLTVPATSTDAERAFSRGGLTVSRLRHSLNDASVRASALLASWASVPDLISEPDTITLLKTHIRKNRGGRDGGDGPPGGPAGGLAGANKSSHATSATLGLSRAGSKNSRPSTPSGVPGPSVPKPKAISRSSSTASLKSDSHRKDQKTTRALLAASGSKKARHAGVSAGKARARKADEVVEISSDSE</sequence>
<dbReference type="GO" id="GO:0005634">
    <property type="term" value="C:nucleus"/>
    <property type="evidence" value="ECO:0007669"/>
    <property type="project" value="UniProtKB-SubCell"/>
</dbReference>
<dbReference type="PANTHER" id="PTHR46481">
    <property type="entry name" value="ZINC FINGER BED DOMAIN-CONTAINING PROTEIN 4"/>
    <property type="match status" value="1"/>
</dbReference>
<evidence type="ECO:0000313" key="8">
    <source>
        <dbReference type="EMBL" id="PIL35261.1"/>
    </source>
</evidence>
<feature type="region of interest" description="Disordered" evidence="6">
    <location>
        <begin position="704"/>
        <end position="723"/>
    </location>
</feature>
<feature type="region of interest" description="Disordered" evidence="6">
    <location>
        <begin position="1"/>
        <end position="49"/>
    </location>
</feature>
<dbReference type="InterPro" id="IPR012337">
    <property type="entry name" value="RNaseH-like_sf"/>
</dbReference>
<evidence type="ECO:0000256" key="2">
    <source>
        <dbReference type="ARBA" id="ARBA00022723"/>
    </source>
</evidence>
<feature type="region of interest" description="Disordered" evidence="6">
    <location>
        <begin position="75"/>
        <end position="95"/>
    </location>
</feature>
<keyword evidence="3" id="KW-0863">Zinc-finger</keyword>
<feature type="compositionally biased region" description="Acidic residues" evidence="6">
    <location>
        <begin position="81"/>
        <end position="93"/>
    </location>
</feature>
<dbReference type="InterPro" id="IPR052035">
    <property type="entry name" value="ZnF_BED_domain_contain"/>
</dbReference>
<dbReference type="EMBL" id="AYKW01000003">
    <property type="protein sequence ID" value="PIL35261.1"/>
    <property type="molecule type" value="Genomic_DNA"/>
</dbReference>
<dbReference type="Pfam" id="PF05699">
    <property type="entry name" value="Dimer_Tnp_hAT"/>
    <property type="match status" value="1"/>
</dbReference>
<evidence type="ECO:0000256" key="3">
    <source>
        <dbReference type="ARBA" id="ARBA00022771"/>
    </source>
</evidence>
<dbReference type="OrthoDB" id="3359487at2759"/>
<dbReference type="AlphaFoldDB" id="A0A2G8SNC4"/>
<feature type="compositionally biased region" description="Polar residues" evidence="6">
    <location>
        <begin position="879"/>
        <end position="903"/>
    </location>
</feature>
<proteinExistence type="predicted"/>
<dbReference type="GO" id="GO:0008270">
    <property type="term" value="F:zinc ion binding"/>
    <property type="evidence" value="ECO:0007669"/>
    <property type="project" value="UniProtKB-KW"/>
</dbReference>
<feature type="domain" description="HAT C-terminal dimerisation" evidence="7">
    <location>
        <begin position="750"/>
        <end position="834"/>
    </location>
</feature>
<gene>
    <name evidence="8" type="ORF">GSI_01986</name>
</gene>
<evidence type="ECO:0000256" key="6">
    <source>
        <dbReference type="SAM" id="MobiDB-lite"/>
    </source>
</evidence>
<evidence type="ECO:0000259" key="7">
    <source>
        <dbReference type="Pfam" id="PF05699"/>
    </source>
</evidence>
<organism evidence="8 9">
    <name type="scientific">Ganoderma sinense ZZ0214-1</name>
    <dbReference type="NCBI Taxonomy" id="1077348"/>
    <lineage>
        <taxon>Eukaryota</taxon>
        <taxon>Fungi</taxon>
        <taxon>Dikarya</taxon>
        <taxon>Basidiomycota</taxon>
        <taxon>Agaricomycotina</taxon>
        <taxon>Agaricomycetes</taxon>
        <taxon>Polyporales</taxon>
        <taxon>Polyporaceae</taxon>
        <taxon>Ganoderma</taxon>
    </lineage>
</organism>
<dbReference type="SUPFAM" id="SSF140996">
    <property type="entry name" value="Hermes dimerisation domain"/>
    <property type="match status" value="1"/>
</dbReference>
<dbReference type="STRING" id="1077348.A0A2G8SNC4"/>
<keyword evidence="2" id="KW-0479">Metal-binding</keyword>
<keyword evidence="9" id="KW-1185">Reference proteome</keyword>
<keyword evidence="4" id="KW-0862">Zinc</keyword>
<feature type="region of interest" description="Disordered" evidence="6">
    <location>
        <begin position="429"/>
        <end position="464"/>
    </location>
</feature>
<evidence type="ECO:0000313" key="9">
    <source>
        <dbReference type="Proteomes" id="UP000230002"/>
    </source>
</evidence>
<dbReference type="Proteomes" id="UP000230002">
    <property type="component" value="Unassembled WGS sequence"/>
</dbReference>
<name>A0A2G8SNC4_9APHY</name>
<dbReference type="SUPFAM" id="SSF53098">
    <property type="entry name" value="Ribonuclease H-like"/>
    <property type="match status" value="1"/>
</dbReference>
<feature type="region of interest" description="Disordered" evidence="6">
    <location>
        <begin position="854"/>
        <end position="977"/>
    </location>
</feature>
<dbReference type="InterPro" id="IPR008906">
    <property type="entry name" value="HATC_C_dom"/>
</dbReference>
<feature type="compositionally biased region" description="Basic and acidic residues" evidence="6">
    <location>
        <begin position="35"/>
        <end position="46"/>
    </location>
</feature>
<evidence type="ECO:0000256" key="1">
    <source>
        <dbReference type="ARBA" id="ARBA00004123"/>
    </source>
</evidence>
<reference evidence="8 9" key="1">
    <citation type="journal article" date="2015" name="Sci. Rep.">
        <title>Chromosome-level genome map provides insights into diverse defense mechanisms in the medicinal fungus Ganoderma sinense.</title>
        <authorList>
            <person name="Zhu Y."/>
            <person name="Xu J."/>
            <person name="Sun C."/>
            <person name="Zhou S."/>
            <person name="Xu H."/>
            <person name="Nelson D.R."/>
            <person name="Qian J."/>
            <person name="Song J."/>
            <person name="Luo H."/>
            <person name="Xiang L."/>
            <person name="Li Y."/>
            <person name="Xu Z."/>
            <person name="Ji A."/>
            <person name="Wang L."/>
            <person name="Lu S."/>
            <person name="Hayward A."/>
            <person name="Sun W."/>
            <person name="Li X."/>
            <person name="Schwartz D.C."/>
            <person name="Wang Y."/>
            <person name="Chen S."/>
        </authorList>
    </citation>
    <scope>NUCLEOTIDE SEQUENCE [LARGE SCALE GENOMIC DNA]</scope>
    <source>
        <strain evidence="8 9">ZZ0214-1</strain>
    </source>
</reference>
<dbReference type="PANTHER" id="PTHR46481:SF10">
    <property type="entry name" value="ZINC FINGER BED DOMAIN-CONTAINING PROTEIN 39"/>
    <property type="match status" value="1"/>
</dbReference>
<feature type="compositionally biased region" description="Polar residues" evidence="6">
    <location>
        <begin position="919"/>
        <end position="928"/>
    </location>
</feature>
<dbReference type="GO" id="GO:0046983">
    <property type="term" value="F:protein dimerization activity"/>
    <property type="evidence" value="ECO:0007669"/>
    <property type="project" value="InterPro"/>
</dbReference>
<feature type="compositionally biased region" description="Acidic residues" evidence="6">
    <location>
        <begin position="435"/>
        <end position="462"/>
    </location>
</feature>
<comment type="subcellular location">
    <subcellularLocation>
        <location evidence="1">Nucleus</location>
    </subcellularLocation>
</comment>
<keyword evidence="5" id="KW-0539">Nucleus</keyword>
<evidence type="ECO:0000256" key="4">
    <source>
        <dbReference type="ARBA" id="ARBA00022833"/>
    </source>
</evidence>
<feature type="compositionally biased region" description="Basic and acidic residues" evidence="6">
    <location>
        <begin position="929"/>
        <end position="938"/>
    </location>
</feature>
<feature type="compositionally biased region" description="Gly residues" evidence="6">
    <location>
        <begin position="865"/>
        <end position="876"/>
    </location>
</feature>
<evidence type="ECO:0000256" key="5">
    <source>
        <dbReference type="ARBA" id="ARBA00023242"/>
    </source>
</evidence>
<feature type="compositionally biased region" description="Pro residues" evidence="6">
    <location>
        <begin position="705"/>
        <end position="721"/>
    </location>
</feature>
<comment type="caution">
    <text evidence="8">The sequence shown here is derived from an EMBL/GenBank/DDBJ whole genome shotgun (WGS) entry which is preliminary data.</text>
</comment>
<feature type="compositionally biased region" description="Basic and acidic residues" evidence="6">
    <location>
        <begin position="17"/>
        <end position="26"/>
    </location>
</feature>
<protein>
    <recommendedName>
        <fullName evidence="7">HAT C-terminal dimerisation domain-containing protein</fullName>
    </recommendedName>
</protein>
<accession>A0A2G8SNC4</accession>